<dbReference type="AlphaFoldDB" id="A0AAD9UPR0"/>
<keyword evidence="1" id="KW-0175">Coiled coil</keyword>
<name>A0AAD9UPR0_9APIC</name>
<dbReference type="Proteomes" id="UP001214638">
    <property type="component" value="Unassembled WGS sequence"/>
</dbReference>
<comment type="caution">
    <text evidence="3">The sequence shown here is derived from an EMBL/GenBank/DDBJ whole genome shotgun (WGS) entry which is preliminary data.</text>
</comment>
<dbReference type="GeneID" id="94334436"/>
<accession>A0AAD9UPR0</accession>
<feature type="coiled-coil region" evidence="1">
    <location>
        <begin position="220"/>
        <end position="310"/>
    </location>
</feature>
<keyword evidence="4" id="KW-1185">Reference proteome</keyword>
<evidence type="ECO:0000313" key="3">
    <source>
        <dbReference type="EMBL" id="KAK2197139.1"/>
    </source>
</evidence>
<organism evidence="3 4">
    <name type="scientific">Babesia duncani</name>
    <dbReference type="NCBI Taxonomy" id="323732"/>
    <lineage>
        <taxon>Eukaryota</taxon>
        <taxon>Sar</taxon>
        <taxon>Alveolata</taxon>
        <taxon>Apicomplexa</taxon>
        <taxon>Aconoidasida</taxon>
        <taxon>Piroplasmida</taxon>
        <taxon>Babesiidae</taxon>
        <taxon>Babesia</taxon>
    </lineage>
</organism>
<sequence>MEILINAFNRSMSVDEKTPTNAFCLQRTLFELSSEFGQLYKYDNFKRFFLVSPESFESVSFVRFWQGVELSLGDKEIMTDEIATRLRNNCFVQDEYVNGLRVFRDNVLNTQVLSKAVLLDIVLKCRNEIELGDFWTLVIEKSIHAFCGDFITLNEISEMVLVFLAKRFGCNSEKLNITNFNTVSTYASFDDDIETVDILNVPVSCTNESSLPLVTELGEYENLEDFEDKYRNLLSELETNLPSFYQAYCSTKDEAADLQSEVNHLRIKLDDINHQHLDLVDTLKGEIKALEAANQELLQREAKLKEMLNSSNLQIQSYKSQLDTWTSTSVALMHRDLAVANAKCDDLLKVNEKLMARLHAQTQAIPPTPTIQTETREVREADTQTDPDTTKGQQLEREVELQQENQKLQQEIKELHQHNKDLQRENRRLQEWTFSLEQQNETLEQKIVDVQSKIGMLELELEIEKTRYKNNVCDTACSPVAMPIECELQLRIHHLETQLCILRQLHADEMAKQAREYEADPTIVVPETPREEMMDRNNYIPGFNDQDGIKTLSQDSSDAEPDEIGDNYLLLRVNPALAEIRKLNEMTEARFGHLQEKRHFENSSLVHRAVNGIRRLDSIPMESENLDFDQVESSLASDDEPDIFQNAAFFISKAFF</sequence>
<dbReference type="RefSeq" id="XP_067803981.1">
    <property type="nucleotide sequence ID" value="XM_067945190.1"/>
</dbReference>
<evidence type="ECO:0000256" key="1">
    <source>
        <dbReference type="SAM" id="Coils"/>
    </source>
</evidence>
<dbReference type="CDD" id="cd14686">
    <property type="entry name" value="bZIP"/>
    <property type="match status" value="1"/>
</dbReference>
<dbReference type="Gene3D" id="1.20.5.1700">
    <property type="match status" value="1"/>
</dbReference>
<evidence type="ECO:0000313" key="4">
    <source>
        <dbReference type="Proteomes" id="UP001214638"/>
    </source>
</evidence>
<reference evidence="3" key="1">
    <citation type="journal article" date="2023" name="Nat. Microbiol.">
        <title>Babesia duncani multi-omics identifies virulence factors and drug targets.</title>
        <authorList>
            <person name="Singh P."/>
            <person name="Lonardi S."/>
            <person name="Liang Q."/>
            <person name="Vydyam P."/>
            <person name="Khabirova E."/>
            <person name="Fang T."/>
            <person name="Gihaz S."/>
            <person name="Thekkiniath J."/>
            <person name="Munshi M."/>
            <person name="Abel S."/>
            <person name="Ciampossin L."/>
            <person name="Batugedara G."/>
            <person name="Gupta M."/>
            <person name="Lu X.M."/>
            <person name="Lenz T."/>
            <person name="Chakravarty S."/>
            <person name="Cornillot E."/>
            <person name="Hu Y."/>
            <person name="Ma W."/>
            <person name="Gonzalez L.M."/>
            <person name="Sanchez S."/>
            <person name="Estrada K."/>
            <person name="Sanchez-Flores A."/>
            <person name="Montero E."/>
            <person name="Harb O.S."/>
            <person name="Le Roch K.G."/>
            <person name="Mamoun C.B."/>
        </authorList>
    </citation>
    <scope>NUCLEOTIDE SEQUENCE</scope>
    <source>
        <strain evidence="3">WA1</strain>
    </source>
</reference>
<dbReference type="KEGG" id="bdw:94334436"/>
<dbReference type="EMBL" id="JALLKP010000001">
    <property type="protein sequence ID" value="KAK2197139.1"/>
    <property type="molecule type" value="Genomic_DNA"/>
</dbReference>
<evidence type="ECO:0000256" key="2">
    <source>
        <dbReference type="SAM" id="MobiDB-lite"/>
    </source>
</evidence>
<feature type="region of interest" description="Disordered" evidence="2">
    <location>
        <begin position="374"/>
        <end position="393"/>
    </location>
</feature>
<protein>
    <submittedName>
        <fullName evidence="3">Uncharacterized protein</fullName>
    </submittedName>
</protein>
<proteinExistence type="predicted"/>
<gene>
    <name evidence="3" type="ORF">BdWA1_000138</name>
</gene>